<evidence type="ECO:0000256" key="4">
    <source>
        <dbReference type="SAM" id="SignalP"/>
    </source>
</evidence>
<organism evidence="5 6">
    <name type="scientific">Tothia fuscella</name>
    <dbReference type="NCBI Taxonomy" id="1048955"/>
    <lineage>
        <taxon>Eukaryota</taxon>
        <taxon>Fungi</taxon>
        <taxon>Dikarya</taxon>
        <taxon>Ascomycota</taxon>
        <taxon>Pezizomycotina</taxon>
        <taxon>Dothideomycetes</taxon>
        <taxon>Pleosporomycetidae</taxon>
        <taxon>Venturiales</taxon>
        <taxon>Cylindrosympodiaceae</taxon>
        <taxon>Tothia</taxon>
    </lineage>
</organism>
<feature type="compositionally biased region" description="Low complexity" evidence="2">
    <location>
        <begin position="645"/>
        <end position="659"/>
    </location>
</feature>
<dbReference type="OrthoDB" id="4225201at2759"/>
<feature type="region of interest" description="Disordered" evidence="2">
    <location>
        <begin position="339"/>
        <end position="383"/>
    </location>
</feature>
<keyword evidence="3" id="KW-0812">Transmembrane</keyword>
<evidence type="ECO:0000313" key="6">
    <source>
        <dbReference type="Proteomes" id="UP000800235"/>
    </source>
</evidence>
<evidence type="ECO:0000313" key="5">
    <source>
        <dbReference type="EMBL" id="KAF2435587.1"/>
    </source>
</evidence>
<feature type="compositionally biased region" description="Polar residues" evidence="2">
    <location>
        <begin position="588"/>
        <end position="614"/>
    </location>
</feature>
<reference evidence="5" key="1">
    <citation type="journal article" date="2020" name="Stud. Mycol.">
        <title>101 Dothideomycetes genomes: a test case for predicting lifestyles and emergence of pathogens.</title>
        <authorList>
            <person name="Haridas S."/>
            <person name="Albert R."/>
            <person name="Binder M."/>
            <person name="Bloem J."/>
            <person name="Labutti K."/>
            <person name="Salamov A."/>
            <person name="Andreopoulos B."/>
            <person name="Baker S."/>
            <person name="Barry K."/>
            <person name="Bills G."/>
            <person name="Bluhm B."/>
            <person name="Cannon C."/>
            <person name="Castanera R."/>
            <person name="Culley D."/>
            <person name="Daum C."/>
            <person name="Ezra D."/>
            <person name="Gonzalez J."/>
            <person name="Henrissat B."/>
            <person name="Kuo A."/>
            <person name="Liang C."/>
            <person name="Lipzen A."/>
            <person name="Lutzoni F."/>
            <person name="Magnuson J."/>
            <person name="Mondo S."/>
            <person name="Nolan M."/>
            <person name="Ohm R."/>
            <person name="Pangilinan J."/>
            <person name="Park H.-J."/>
            <person name="Ramirez L."/>
            <person name="Alfaro M."/>
            <person name="Sun H."/>
            <person name="Tritt A."/>
            <person name="Yoshinaga Y."/>
            <person name="Zwiers L.-H."/>
            <person name="Turgeon B."/>
            <person name="Goodwin S."/>
            <person name="Spatafora J."/>
            <person name="Crous P."/>
            <person name="Grigoriev I."/>
        </authorList>
    </citation>
    <scope>NUCLEOTIDE SEQUENCE</scope>
    <source>
        <strain evidence="5">CBS 130266</strain>
    </source>
</reference>
<comment type="caution">
    <text evidence="5">The sequence shown here is derived from an EMBL/GenBank/DDBJ whole genome shotgun (WGS) entry which is preliminary data.</text>
</comment>
<feature type="compositionally biased region" description="Polar residues" evidence="2">
    <location>
        <begin position="631"/>
        <end position="643"/>
    </location>
</feature>
<dbReference type="AlphaFoldDB" id="A0A9P4P1K8"/>
<feature type="region of interest" description="Disordered" evidence="2">
    <location>
        <begin position="518"/>
        <end position="666"/>
    </location>
</feature>
<sequence length="666" mass="74515">MHHFQLLNTWALLPFTFAAALSTPPSRQALTEASIQSIHIDNTGAQASFIVPCANCLGTETGYTNQSFLFDFEAFPSQEPCGTSNLSLNGVPITPEWESTGVYAQGLASVNSSGHELNLFLRSDCLFGDESSSAGDSQLLTLTIEKVDRKLIPTLSGFTVSFKQYPEPDLLRLSLVPDFRARDPSHSEDWRAPPSNLRLHLGEDVGETYDFEDVTSFTIEEQIEGLRQLERQAELLQRLIKEKKQIIDALSEESSKALREEIKECESIGCALKAIITKLHRGAKKFCVKIQQHHRQFHEAFSNRFFNNNQQAPTTMSQSVNAMEKSSHNITCVQSPEAAHCRNGQPTDGPPPAYAPASGNSRLFSDSKTQPSAPHTSSQPDWQEAKRPSALIILLKTLFIITGLSLLCCFIRKRCMSLRTRAERAADRERRTAERLYRRDARRQAWRDWWFGRRRGQPGRRQGDYDEKRILILRQEGILEEAMQDDIRQLQIQEEIRQLRNTRDVVDDLVRAEEGRVTRHYGQHVPSSSASTSYNPFARGHPTPITIPNMASVLHPSNPYTPHNLAQLQDPYHRNHNPFSSSHDDETTLATSPLSRTSSLPDYKTEASSQTSGPPSYDGNDDSVADGFSDYSPSTGSAGNESLFSPGSSIPDISPRPSIETARTFL</sequence>
<evidence type="ECO:0000256" key="3">
    <source>
        <dbReference type="SAM" id="Phobius"/>
    </source>
</evidence>
<feature type="transmembrane region" description="Helical" evidence="3">
    <location>
        <begin position="390"/>
        <end position="411"/>
    </location>
</feature>
<feature type="compositionally biased region" description="Polar residues" evidence="2">
    <location>
        <begin position="358"/>
        <end position="381"/>
    </location>
</feature>
<dbReference type="Proteomes" id="UP000800235">
    <property type="component" value="Unassembled WGS sequence"/>
</dbReference>
<feature type="chain" id="PRO_5040379067" evidence="4">
    <location>
        <begin position="21"/>
        <end position="666"/>
    </location>
</feature>
<protein>
    <submittedName>
        <fullName evidence="5">Uncharacterized protein</fullName>
    </submittedName>
</protein>
<name>A0A9P4P1K8_9PEZI</name>
<feature type="signal peptide" evidence="4">
    <location>
        <begin position="1"/>
        <end position="20"/>
    </location>
</feature>
<keyword evidence="4" id="KW-0732">Signal</keyword>
<keyword evidence="3" id="KW-0472">Membrane</keyword>
<keyword evidence="6" id="KW-1185">Reference proteome</keyword>
<evidence type="ECO:0000256" key="1">
    <source>
        <dbReference type="SAM" id="Coils"/>
    </source>
</evidence>
<dbReference type="EMBL" id="MU007013">
    <property type="protein sequence ID" value="KAF2435587.1"/>
    <property type="molecule type" value="Genomic_DNA"/>
</dbReference>
<accession>A0A9P4P1K8</accession>
<proteinExistence type="predicted"/>
<keyword evidence="3" id="KW-1133">Transmembrane helix</keyword>
<keyword evidence="1" id="KW-0175">Coiled coil</keyword>
<feature type="compositionally biased region" description="Polar residues" evidence="2">
    <location>
        <begin position="558"/>
        <end position="567"/>
    </location>
</feature>
<evidence type="ECO:0000256" key="2">
    <source>
        <dbReference type="SAM" id="MobiDB-lite"/>
    </source>
</evidence>
<feature type="compositionally biased region" description="Polar residues" evidence="2">
    <location>
        <begin position="525"/>
        <end position="535"/>
    </location>
</feature>
<gene>
    <name evidence="5" type="ORF">EJ08DRAFT_692827</name>
</gene>
<feature type="coiled-coil region" evidence="1">
    <location>
        <begin position="219"/>
        <end position="260"/>
    </location>
</feature>